<dbReference type="PANTHER" id="PTHR43788:SF8">
    <property type="entry name" value="DNA-BINDING PROTEIN SMUBP-2"/>
    <property type="match status" value="1"/>
</dbReference>
<reference evidence="9 10" key="1">
    <citation type="submission" date="2017-09" db="EMBL/GenBank/DDBJ databases">
        <title>Depth-based differentiation of microbial function through sediment-hosted aquifers and enrichment of novel symbionts in the deep terrestrial subsurface.</title>
        <authorList>
            <person name="Probst A.J."/>
            <person name="Ladd B."/>
            <person name="Jarett J.K."/>
            <person name="Geller-Mcgrath D.E."/>
            <person name="Sieber C.M."/>
            <person name="Emerson J.B."/>
            <person name="Anantharaman K."/>
            <person name="Thomas B.C."/>
            <person name="Malmstrom R."/>
            <person name="Stieglmeier M."/>
            <person name="Klingl A."/>
            <person name="Woyke T."/>
            <person name="Ryan C.M."/>
            <person name="Banfield J.F."/>
        </authorList>
    </citation>
    <scope>NUCLEOTIDE SEQUENCE [LARGE SCALE GENOMIC DNA]</scope>
    <source>
        <strain evidence="9">CG17_big_fil_post_rev_8_21_14_2_50_48_46</strain>
    </source>
</reference>
<proteinExistence type="inferred from homology"/>
<dbReference type="GO" id="GO:0043139">
    <property type="term" value="F:5'-3' DNA helicase activity"/>
    <property type="evidence" value="ECO:0007669"/>
    <property type="project" value="TreeGrafter"/>
</dbReference>
<accession>A0A2M7FY53</accession>
<dbReference type="Pfam" id="PF13086">
    <property type="entry name" value="AAA_11"/>
    <property type="match status" value="1"/>
</dbReference>
<dbReference type="Gene3D" id="3.40.50.300">
    <property type="entry name" value="P-loop containing nucleotide triphosphate hydrolases"/>
    <property type="match status" value="2"/>
</dbReference>
<dbReference type="CDD" id="cd18808">
    <property type="entry name" value="SF1_C_Upf1"/>
    <property type="match status" value="1"/>
</dbReference>
<keyword evidence="3" id="KW-0378">Hydrolase</keyword>
<feature type="domain" description="DNA2/NAM7 helicase-like C-terminal" evidence="8">
    <location>
        <begin position="409"/>
        <end position="611"/>
    </location>
</feature>
<protein>
    <submittedName>
        <fullName evidence="9">IGHMBP2 family helicase</fullName>
    </submittedName>
</protein>
<evidence type="ECO:0000256" key="1">
    <source>
        <dbReference type="ARBA" id="ARBA00007913"/>
    </source>
</evidence>
<sequence length="640" mass="72187">MHPEDLLSEWLQLLKIEESTEKEAYQKQVLETPLKLRKAQGTCWYPVVIKHTEIGFGQNLVLELERTTELDKPHSFQNGQILALFSQTHTQQTPLTGVASSVSKNKLKWVYSGEELPDWLDDGKLGLDLCYDETTYREMRRAVERLIGAQKSPLKQLREVLFGVVSPIAYPRSQFADPSLNPAQTAAVQKVLEAEDLALIHGPPGTGKTTTLIAAISAVLKLEEQVLVSAPSNTATDLLCLKLSQAGVSVVRLGHPARMSEEILAFTLEQQISQHPGYPALELLRKEARLLRQRALRFKRNFGPAERAQRREELQDARKMLAQAREMEQGIVNHILDRSQAILCTLVGASYEVLWKRHFNTVFIDEAAQALLGGSLIPIQRARRVVLAGDHCQLPPTVKSQRALAGGFNRTLFEICIEEHPQAAALLNIQYRMHEEIMGFSSQEFYQGQLLADPLVAERTLPENSEQAWISRPLEFLDTAGCGHEEEMNPETRSLSNSGEAELLIKHLFQLGEGLPRLETEAERLTLGIISPYREQVNLLQSLLEKRPEIQEFFQISIDTVDGFQGQERDLIYISLVRSNDQGEIGFLKDTRRMNVAMTRAKKKLVVVGDSATLAHHSFYKDFLDYCEALDACRSGWEFF</sequence>
<dbReference type="Proteomes" id="UP000231019">
    <property type="component" value="Unassembled WGS sequence"/>
</dbReference>
<comment type="similarity">
    <text evidence="1">Belongs to the DNA2/NAM7 helicase family.</text>
</comment>
<feature type="coiled-coil region" evidence="6">
    <location>
        <begin position="281"/>
        <end position="327"/>
    </location>
</feature>
<dbReference type="AlphaFoldDB" id="A0A2M7FY53"/>
<evidence type="ECO:0000256" key="5">
    <source>
        <dbReference type="ARBA" id="ARBA00022840"/>
    </source>
</evidence>
<evidence type="ECO:0000259" key="7">
    <source>
        <dbReference type="Pfam" id="PF13086"/>
    </source>
</evidence>
<gene>
    <name evidence="9" type="ORF">COW36_22795</name>
</gene>
<comment type="caution">
    <text evidence="9">The sequence shown here is derived from an EMBL/GenBank/DDBJ whole genome shotgun (WGS) entry which is preliminary data.</text>
</comment>
<evidence type="ECO:0000256" key="4">
    <source>
        <dbReference type="ARBA" id="ARBA00022806"/>
    </source>
</evidence>
<dbReference type="InterPro" id="IPR041679">
    <property type="entry name" value="DNA2/NAM7-like_C"/>
</dbReference>
<dbReference type="GO" id="GO:0005694">
    <property type="term" value="C:chromosome"/>
    <property type="evidence" value="ECO:0007669"/>
    <property type="project" value="UniProtKB-ARBA"/>
</dbReference>
<dbReference type="GO" id="GO:0005524">
    <property type="term" value="F:ATP binding"/>
    <property type="evidence" value="ECO:0007669"/>
    <property type="project" value="UniProtKB-KW"/>
</dbReference>
<keyword evidence="4 9" id="KW-0347">Helicase</keyword>
<evidence type="ECO:0000256" key="6">
    <source>
        <dbReference type="SAM" id="Coils"/>
    </source>
</evidence>
<dbReference type="InterPro" id="IPR047187">
    <property type="entry name" value="SF1_C_Upf1"/>
</dbReference>
<evidence type="ECO:0000313" key="9">
    <source>
        <dbReference type="EMBL" id="PIW14208.1"/>
    </source>
</evidence>
<evidence type="ECO:0000256" key="2">
    <source>
        <dbReference type="ARBA" id="ARBA00022741"/>
    </source>
</evidence>
<dbReference type="Gene3D" id="2.40.30.270">
    <property type="match status" value="1"/>
</dbReference>
<name>A0A2M7FY53_9BACT</name>
<dbReference type="Pfam" id="PF13087">
    <property type="entry name" value="AAA_12"/>
    <property type="match status" value="1"/>
</dbReference>
<evidence type="ECO:0000313" key="10">
    <source>
        <dbReference type="Proteomes" id="UP000231019"/>
    </source>
</evidence>
<keyword evidence="6" id="KW-0175">Coiled coil</keyword>
<dbReference type="InterPro" id="IPR041677">
    <property type="entry name" value="DNA2/NAM7_AAA_11"/>
</dbReference>
<feature type="domain" description="DNA2/NAM7 helicase helicase" evidence="7">
    <location>
        <begin position="180"/>
        <end position="401"/>
    </location>
</feature>
<evidence type="ECO:0000256" key="3">
    <source>
        <dbReference type="ARBA" id="ARBA00022801"/>
    </source>
</evidence>
<dbReference type="GO" id="GO:0016787">
    <property type="term" value="F:hydrolase activity"/>
    <property type="evidence" value="ECO:0007669"/>
    <property type="project" value="UniProtKB-KW"/>
</dbReference>
<dbReference type="SUPFAM" id="SSF52540">
    <property type="entry name" value="P-loop containing nucleoside triphosphate hydrolases"/>
    <property type="match status" value="1"/>
</dbReference>
<keyword evidence="5" id="KW-0067">ATP-binding</keyword>
<organism evidence="9 10">
    <name type="scientific">bacterium (Candidatus Blackallbacteria) CG17_big_fil_post_rev_8_21_14_2_50_48_46</name>
    <dbReference type="NCBI Taxonomy" id="2014261"/>
    <lineage>
        <taxon>Bacteria</taxon>
        <taxon>Candidatus Blackallbacteria</taxon>
    </lineage>
</organism>
<dbReference type="PANTHER" id="PTHR43788">
    <property type="entry name" value="DNA2/NAM7 HELICASE FAMILY MEMBER"/>
    <property type="match status" value="1"/>
</dbReference>
<dbReference type="InterPro" id="IPR050534">
    <property type="entry name" value="Coronavir_polyprotein_1ab"/>
</dbReference>
<dbReference type="EMBL" id="PFFQ01000063">
    <property type="protein sequence ID" value="PIW14208.1"/>
    <property type="molecule type" value="Genomic_DNA"/>
</dbReference>
<keyword evidence="2" id="KW-0547">Nucleotide-binding</keyword>
<dbReference type="FunFam" id="3.40.50.300:FF:000326">
    <property type="entry name" value="P-loop containing nucleoside triphosphate hydrolase"/>
    <property type="match status" value="1"/>
</dbReference>
<dbReference type="InterPro" id="IPR027417">
    <property type="entry name" value="P-loop_NTPase"/>
</dbReference>
<evidence type="ECO:0000259" key="8">
    <source>
        <dbReference type="Pfam" id="PF13087"/>
    </source>
</evidence>